<dbReference type="PANTHER" id="PTHR13561">
    <property type="entry name" value="DNA REPLICATION REGULATOR DPB11-RELATED"/>
    <property type="match status" value="1"/>
</dbReference>
<feature type="domain" description="BRCT" evidence="2">
    <location>
        <begin position="396"/>
        <end position="486"/>
    </location>
</feature>
<dbReference type="SMART" id="SM00292">
    <property type="entry name" value="BRCT"/>
    <property type="match status" value="5"/>
</dbReference>
<proteinExistence type="predicted"/>
<dbReference type="OrthoDB" id="2143040at2759"/>
<dbReference type="AlphaFoldDB" id="A0A1Y1V6K5"/>
<dbReference type="STRING" id="1754191.A0A1Y1V6K5"/>
<dbReference type="CDD" id="cd17731">
    <property type="entry name" value="BRCT_TopBP1_rpt2_like"/>
    <property type="match status" value="1"/>
</dbReference>
<name>A0A1Y1V6K5_9FUNG</name>
<keyword evidence="4" id="KW-1185">Reference proteome</keyword>
<protein>
    <submittedName>
        <fullName evidence="3">BRCT domain-containing protein</fullName>
    </submittedName>
</protein>
<accession>A0A1Y1V6K5</accession>
<dbReference type="SUPFAM" id="SSF52113">
    <property type="entry name" value="BRCT domain"/>
    <property type="match status" value="5"/>
</dbReference>
<comment type="caution">
    <text evidence="3">The sequence shown here is derived from an EMBL/GenBank/DDBJ whole genome shotgun (WGS) entry which is preliminary data.</text>
</comment>
<dbReference type="Pfam" id="PF12738">
    <property type="entry name" value="PTCB-BRCT"/>
    <property type="match status" value="1"/>
</dbReference>
<dbReference type="InterPro" id="IPR059215">
    <property type="entry name" value="BRCT2_TopBP1-like"/>
</dbReference>
<feature type="domain" description="BRCT" evidence="2">
    <location>
        <begin position="190"/>
        <end position="284"/>
    </location>
</feature>
<dbReference type="GO" id="GO:0033314">
    <property type="term" value="P:mitotic DNA replication checkpoint signaling"/>
    <property type="evidence" value="ECO:0007669"/>
    <property type="project" value="TreeGrafter"/>
</dbReference>
<dbReference type="Pfam" id="PF00533">
    <property type="entry name" value="BRCT"/>
    <property type="match status" value="3"/>
</dbReference>
<dbReference type="Proteomes" id="UP000193719">
    <property type="component" value="Unassembled WGS sequence"/>
</dbReference>
<evidence type="ECO:0000259" key="2">
    <source>
        <dbReference type="PROSITE" id="PS50172"/>
    </source>
</evidence>
<dbReference type="InterPro" id="IPR001357">
    <property type="entry name" value="BRCT_dom"/>
</dbReference>
<dbReference type="Gene3D" id="3.40.50.10190">
    <property type="entry name" value="BRCT domain"/>
    <property type="match status" value="5"/>
</dbReference>
<evidence type="ECO:0000256" key="1">
    <source>
        <dbReference type="ARBA" id="ARBA00022737"/>
    </source>
</evidence>
<reference evidence="3 4" key="2">
    <citation type="submission" date="2016-08" db="EMBL/GenBank/DDBJ databases">
        <title>Pervasive Adenine N6-methylation of Active Genes in Fungi.</title>
        <authorList>
            <consortium name="DOE Joint Genome Institute"/>
            <person name="Mondo S.J."/>
            <person name="Dannebaum R.O."/>
            <person name="Kuo R.C."/>
            <person name="Labutti K."/>
            <person name="Haridas S."/>
            <person name="Kuo A."/>
            <person name="Salamov A."/>
            <person name="Ahrendt S.R."/>
            <person name="Lipzen A."/>
            <person name="Sullivan W."/>
            <person name="Andreopoulos W.B."/>
            <person name="Clum A."/>
            <person name="Lindquist E."/>
            <person name="Daum C."/>
            <person name="Ramamoorthy G.K."/>
            <person name="Gryganskyi A."/>
            <person name="Culley D."/>
            <person name="Magnuson J.K."/>
            <person name="James T.Y."/>
            <person name="O'Malley M.A."/>
            <person name="Stajich J.E."/>
            <person name="Spatafora J.W."/>
            <person name="Visel A."/>
            <person name="Grigoriev I.V."/>
        </authorList>
    </citation>
    <scope>NUCLEOTIDE SEQUENCE [LARGE SCALE GENOMIC DNA]</scope>
    <source>
        <strain evidence="4">finn</strain>
    </source>
</reference>
<dbReference type="CDD" id="cd18438">
    <property type="entry name" value="BRCT_BRC1_like_rpt4"/>
    <property type="match status" value="1"/>
</dbReference>
<evidence type="ECO:0000313" key="4">
    <source>
        <dbReference type="Proteomes" id="UP000193719"/>
    </source>
</evidence>
<dbReference type="GO" id="GO:0007095">
    <property type="term" value="P:mitotic G2 DNA damage checkpoint signaling"/>
    <property type="evidence" value="ECO:0007669"/>
    <property type="project" value="TreeGrafter"/>
</dbReference>
<dbReference type="EMBL" id="MCFH01000027">
    <property type="protein sequence ID" value="ORX48402.1"/>
    <property type="molecule type" value="Genomic_DNA"/>
</dbReference>
<gene>
    <name evidence="3" type="ORF">BCR36DRAFT_584320</name>
</gene>
<sequence length="488" mass="57649">MSFYKDIVICCSSLSLEEKEKQYNAIKLLGGSYKKNLTRKVTHLITDSTESEKYEISIQIGIPVLTPQWIYHCLQNRDSNLNPYEEMKNFLYKPFNDYVINIPDTTYDKDNCSYLIKIIEYLGGVFEEQVNSDCTHVVTNNPYNSTYDILRRVNVKVYTPDWVYENYLKYVFYIEKINYKENLKIKSEIENFNFFRKKIFYLSDSFSEETKKMLLKIILKGKGNCSKELTNDVTTFITKEQILDKNDKKLLLQSSCGTCIFINYSWLLKCYFDKCYIPESFYEIPNSFQNSSSVNGSLFKGLTFFIYNFESVKENSLKELIMLQQGTIYNKKSPIEVNGELLIVTSFTREFDSSFINEFPMKTKLITNYWVEKCILKKKLYDFDKCPLFIPCNLRTKINGFEFLKITITGFNKFEKLYIKKLILKMGSTYTTELSQNNTFLICHDDNAVSEKCIKASEWNVPIILVQWLYDCYNNKNFLCYDNYQVKF</sequence>
<dbReference type="GO" id="GO:0006270">
    <property type="term" value="P:DNA replication initiation"/>
    <property type="evidence" value="ECO:0007669"/>
    <property type="project" value="TreeGrafter"/>
</dbReference>
<reference evidence="3 4" key="1">
    <citation type="submission" date="2016-08" db="EMBL/GenBank/DDBJ databases">
        <title>Genomes of anaerobic fungi encode conserved fungal cellulosomes for biomass hydrolysis.</title>
        <authorList>
            <consortium name="DOE Joint Genome Institute"/>
            <person name="Haitjema C.H."/>
            <person name="Gilmore S.P."/>
            <person name="Henske J.K."/>
            <person name="Solomon K.V."/>
            <person name="De Groot R."/>
            <person name="Kuo A."/>
            <person name="Mondo S.J."/>
            <person name="Salamov A.A."/>
            <person name="Labutti K."/>
            <person name="Zhao Z."/>
            <person name="Chiniquy J."/>
            <person name="Barry K."/>
            <person name="Brewer H.M."/>
            <person name="Purvine S.O."/>
            <person name="Wright A.T."/>
            <person name="Boxma B."/>
            <person name="Van Alen T."/>
            <person name="Hackstein J.H."/>
            <person name="Baker S.E."/>
            <person name="Grigoriev I.V."/>
            <person name="O'Malley M.A."/>
        </authorList>
    </citation>
    <scope>NUCLEOTIDE SEQUENCE [LARGE SCALE GENOMIC DNA]</scope>
    <source>
        <strain evidence="4">finn</strain>
    </source>
</reference>
<keyword evidence="1" id="KW-0677">Repeat</keyword>
<dbReference type="InterPro" id="IPR036420">
    <property type="entry name" value="BRCT_dom_sf"/>
</dbReference>
<dbReference type="CDD" id="cd00027">
    <property type="entry name" value="BRCT"/>
    <property type="match status" value="1"/>
</dbReference>
<evidence type="ECO:0000313" key="3">
    <source>
        <dbReference type="EMBL" id="ORX48402.1"/>
    </source>
</evidence>
<feature type="domain" description="BRCT" evidence="2">
    <location>
        <begin position="294"/>
        <end position="388"/>
    </location>
</feature>
<dbReference type="PANTHER" id="PTHR13561:SF20">
    <property type="entry name" value="DNA TOPOISOMERASE 2-BINDING PROTEIN 1"/>
    <property type="match status" value="1"/>
</dbReference>
<feature type="domain" description="BRCT" evidence="2">
    <location>
        <begin position="1"/>
        <end position="77"/>
    </location>
</feature>
<dbReference type="PROSITE" id="PS50172">
    <property type="entry name" value="BRCT"/>
    <property type="match status" value="5"/>
</dbReference>
<organism evidence="3 4">
    <name type="scientific">Piromyces finnis</name>
    <dbReference type="NCBI Taxonomy" id="1754191"/>
    <lineage>
        <taxon>Eukaryota</taxon>
        <taxon>Fungi</taxon>
        <taxon>Fungi incertae sedis</taxon>
        <taxon>Chytridiomycota</taxon>
        <taxon>Chytridiomycota incertae sedis</taxon>
        <taxon>Neocallimastigomycetes</taxon>
        <taxon>Neocallimastigales</taxon>
        <taxon>Neocallimastigaceae</taxon>
        <taxon>Piromyces</taxon>
    </lineage>
</organism>
<feature type="domain" description="BRCT" evidence="2">
    <location>
        <begin position="90"/>
        <end position="165"/>
    </location>
</feature>